<evidence type="ECO:0000256" key="1">
    <source>
        <dbReference type="ARBA" id="ARBA00004141"/>
    </source>
</evidence>
<accession>A0ABQ3UMZ3</accession>
<protein>
    <submittedName>
        <fullName evidence="8">Drug/metabolite exporter YedA</fullName>
    </submittedName>
</protein>
<feature type="transmembrane region" description="Helical" evidence="6">
    <location>
        <begin position="174"/>
        <end position="192"/>
    </location>
</feature>
<feature type="transmembrane region" description="Helical" evidence="6">
    <location>
        <begin position="90"/>
        <end position="109"/>
    </location>
</feature>
<evidence type="ECO:0000256" key="4">
    <source>
        <dbReference type="ARBA" id="ARBA00022989"/>
    </source>
</evidence>
<dbReference type="Pfam" id="PF00892">
    <property type="entry name" value="EamA"/>
    <property type="match status" value="2"/>
</dbReference>
<feature type="transmembrane region" description="Helical" evidence="6">
    <location>
        <begin position="32"/>
        <end position="54"/>
    </location>
</feature>
<sequence>MSKVQLTRSEPVIAPAAQSTAPALSSRERLGVGLALVALYIIWGSTYLGMRIAIESFPPFLMAGIRFICAGLLLYAFLRLRGHAAPTGKQWGGATIIGVLMLVCSNGMVSFAEQWVATGIVAIALAAVPLYSALIFGLLGRWPSHFEWLGLGLGFVGVIMLNLEHGLWTNPQGALALLIAPFCWSLGSALSSRFSMASGLMASATQMLGGGVALLLLGVGLGEHISGWPSTRSWLAMLYLVLIGSLVGYTAYGYLLRKVRPALATSYAYVNPIVAVGLGALMAGEQITPIGIIAMLIILTGVALVSLRKRR</sequence>
<feature type="transmembrane region" description="Helical" evidence="6">
    <location>
        <begin position="148"/>
        <end position="168"/>
    </location>
</feature>
<feature type="transmembrane region" description="Helical" evidence="6">
    <location>
        <begin position="267"/>
        <end position="284"/>
    </location>
</feature>
<feature type="transmembrane region" description="Helical" evidence="6">
    <location>
        <begin position="204"/>
        <end position="222"/>
    </location>
</feature>
<dbReference type="Proteomes" id="UP000654345">
    <property type="component" value="Unassembled WGS sequence"/>
</dbReference>
<dbReference type="EMBL" id="BNJG01000001">
    <property type="protein sequence ID" value="GHO53787.1"/>
    <property type="molecule type" value="Genomic_DNA"/>
</dbReference>
<feature type="domain" description="EamA" evidence="7">
    <location>
        <begin position="173"/>
        <end position="306"/>
    </location>
</feature>
<dbReference type="SUPFAM" id="SSF103481">
    <property type="entry name" value="Multidrug resistance efflux transporter EmrE"/>
    <property type="match status" value="2"/>
</dbReference>
<dbReference type="InterPro" id="IPR050638">
    <property type="entry name" value="AA-Vitamin_Transporters"/>
</dbReference>
<feature type="domain" description="EamA" evidence="7">
    <location>
        <begin position="34"/>
        <end position="162"/>
    </location>
</feature>
<proteinExistence type="inferred from homology"/>
<feature type="transmembrane region" description="Helical" evidence="6">
    <location>
        <begin position="290"/>
        <end position="307"/>
    </location>
</feature>
<comment type="similarity">
    <text evidence="2">Belongs to the EamA transporter family.</text>
</comment>
<feature type="transmembrane region" description="Helical" evidence="6">
    <location>
        <begin position="60"/>
        <end position="78"/>
    </location>
</feature>
<evidence type="ECO:0000256" key="2">
    <source>
        <dbReference type="ARBA" id="ARBA00007362"/>
    </source>
</evidence>
<feature type="transmembrane region" description="Helical" evidence="6">
    <location>
        <begin position="115"/>
        <end position="136"/>
    </location>
</feature>
<name>A0ABQ3UMZ3_9CHLR</name>
<dbReference type="NCBIfam" id="NF008432">
    <property type="entry name" value="PRK11272.1"/>
    <property type="match status" value="1"/>
</dbReference>
<keyword evidence="3 6" id="KW-0812">Transmembrane</keyword>
<gene>
    <name evidence="8" type="ORF">KSB_22620</name>
</gene>
<keyword evidence="9" id="KW-1185">Reference proteome</keyword>
<evidence type="ECO:0000256" key="3">
    <source>
        <dbReference type="ARBA" id="ARBA00022692"/>
    </source>
</evidence>
<evidence type="ECO:0000259" key="7">
    <source>
        <dbReference type="Pfam" id="PF00892"/>
    </source>
</evidence>
<dbReference type="InterPro" id="IPR037185">
    <property type="entry name" value="EmrE-like"/>
</dbReference>
<keyword evidence="5 6" id="KW-0472">Membrane</keyword>
<reference evidence="8 9" key="1">
    <citation type="journal article" date="2021" name="Int. J. Syst. Evol. Microbiol.">
        <title>Reticulibacter mediterranei gen. nov., sp. nov., within the new family Reticulibacteraceae fam. nov., and Ktedonospora formicarum gen. nov., sp. nov., Ktedonobacter robiniae sp. nov., Dictyobacter formicarum sp. nov. and Dictyobacter arantiisoli sp. nov., belonging to the class Ktedonobacteria.</title>
        <authorList>
            <person name="Yabe S."/>
            <person name="Zheng Y."/>
            <person name="Wang C.M."/>
            <person name="Sakai Y."/>
            <person name="Abe K."/>
            <person name="Yokota A."/>
            <person name="Donadio S."/>
            <person name="Cavaletti L."/>
            <person name="Monciardini P."/>
        </authorList>
    </citation>
    <scope>NUCLEOTIDE SEQUENCE [LARGE SCALE GENOMIC DNA]</scope>
    <source>
        <strain evidence="8 9">SOSP1-30</strain>
    </source>
</reference>
<dbReference type="PANTHER" id="PTHR32322:SF2">
    <property type="entry name" value="EAMA DOMAIN-CONTAINING PROTEIN"/>
    <property type="match status" value="1"/>
</dbReference>
<comment type="subcellular location">
    <subcellularLocation>
        <location evidence="1">Membrane</location>
        <topology evidence="1">Multi-pass membrane protein</topology>
    </subcellularLocation>
</comment>
<feature type="transmembrane region" description="Helical" evidence="6">
    <location>
        <begin position="234"/>
        <end position="255"/>
    </location>
</feature>
<comment type="caution">
    <text evidence="8">The sequence shown here is derived from an EMBL/GenBank/DDBJ whole genome shotgun (WGS) entry which is preliminary data.</text>
</comment>
<dbReference type="PANTHER" id="PTHR32322">
    <property type="entry name" value="INNER MEMBRANE TRANSPORTER"/>
    <property type="match status" value="1"/>
</dbReference>
<evidence type="ECO:0000313" key="8">
    <source>
        <dbReference type="EMBL" id="GHO53787.1"/>
    </source>
</evidence>
<evidence type="ECO:0000256" key="6">
    <source>
        <dbReference type="SAM" id="Phobius"/>
    </source>
</evidence>
<evidence type="ECO:0000256" key="5">
    <source>
        <dbReference type="ARBA" id="ARBA00023136"/>
    </source>
</evidence>
<organism evidence="8 9">
    <name type="scientific">Ktedonobacter robiniae</name>
    <dbReference type="NCBI Taxonomy" id="2778365"/>
    <lineage>
        <taxon>Bacteria</taxon>
        <taxon>Bacillati</taxon>
        <taxon>Chloroflexota</taxon>
        <taxon>Ktedonobacteria</taxon>
        <taxon>Ktedonobacterales</taxon>
        <taxon>Ktedonobacteraceae</taxon>
        <taxon>Ktedonobacter</taxon>
    </lineage>
</organism>
<dbReference type="RefSeq" id="WP_201370569.1">
    <property type="nucleotide sequence ID" value="NZ_BNJG01000001.1"/>
</dbReference>
<dbReference type="InterPro" id="IPR000620">
    <property type="entry name" value="EamA_dom"/>
</dbReference>
<keyword evidence="4 6" id="KW-1133">Transmembrane helix</keyword>
<evidence type="ECO:0000313" key="9">
    <source>
        <dbReference type="Proteomes" id="UP000654345"/>
    </source>
</evidence>